<proteinExistence type="predicted"/>
<evidence type="ECO:0000256" key="2">
    <source>
        <dbReference type="SAM" id="MobiDB-lite"/>
    </source>
</evidence>
<gene>
    <name evidence="3" type="ORF">P4I72_29145</name>
</gene>
<reference evidence="3 4" key="1">
    <citation type="submission" date="2023-03" db="EMBL/GenBank/DDBJ databases">
        <title>Bacillus Genome Sequencing.</title>
        <authorList>
            <person name="Dunlap C."/>
        </authorList>
    </citation>
    <scope>NUCLEOTIDE SEQUENCE [LARGE SCALE GENOMIC DNA]</scope>
    <source>
        <strain evidence="3 4">BD-533</strain>
    </source>
</reference>
<evidence type="ECO:0000256" key="1">
    <source>
        <dbReference type="SAM" id="Coils"/>
    </source>
</evidence>
<dbReference type="EMBL" id="JARLKY010000088">
    <property type="protein sequence ID" value="MEC0231170.1"/>
    <property type="molecule type" value="Genomic_DNA"/>
</dbReference>
<dbReference type="RefSeq" id="WP_326075113.1">
    <property type="nucleotide sequence ID" value="NZ_JARLKY010000088.1"/>
</dbReference>
<sequence length="343" mass="38291">MNLRDQLTSIQNQLAEEKSKTLYKDLPLISQLEEQEANLLQAIMVEEQNLQNAAQNIKIQQDHETRVIQSTDDFFSKIDSLPISNGMTLRDMIPDEDLYQAAAIQIKGLFQAGIDDISKQLADSQRDYQEAHTNLQLVTTQLNQEKLDHAQTQQYQSNAAVLLDEAQKEIAQLQEQLKTATAGVKTTNTEDEQKKKAELDAKIKREKTIYNVHWEDEIKRINYKANLAATGELITIPAPYIRAYPVIQESEVPQFRQEFGIAETTVTDTDNTATEPVTEDVSSGVTPEETFPTVPSAEHPEVPSVPAPVVTGQPETGVDGKTVEERLSALEAHCFGYVKGQVA</sequence>
<evidence type="ECO:0000313" key="4">
    <source>
        <dbReference type="Proteomes" id="UP001338137"/>
    </source>
</evidence>
<accession>A0ABU6GAF1</accession>
<protein>
    <submittedName>
        <fullName evidence="3">Uncharacterized protein</fullName>
    </submittedName>
</protein>
<feature type="region of interest" description="Disordered" evidence="2">
    <location>
        <begin position="269"/>
        <end position="315"/>
    </location>
</feature>
<organism evidence="3 4">
    <name type="scientific">Paenibacillus alba</name>
    <dbReference type="NCBI Taxonomy" id="1197127"/>
    <lineage>
        <taxon>Bacteria</taxon>
        <taxon>Bacillati</taxon>
        <taxon>Bacillota</taxon>
        <taxon>Bacilli</taxon>
        <taxon>Bacillales</taxon>
        <taxon>Paenibacillaceae</taxon>
        <taxon>Paenibacillus</taxon>
    </lineage>
</organism>
<keyword evidence="4" id="KW-1185">Reference proteome</keyword>
<name>A0ABU6GAF1_9BACL</name>
<comment type="caution">
    <text evidence="3">The sequence shown here is derived from an EMBL/GenBank/DDBJ whole genome shotgun (WGS) entry which is preliminary data.</text>
</comment>
<keyword evidence="1" id="KW-0175">Coiled coil</keyword>
<dbReference type="Proteomes" id="UP001338137">
    <property type="component" value="Unassembled WGS sequence"/>
</dbReference>
<evidence type="ECO:0000313" key="3">
    <source>
        <dbReference type="EMBL" id="MEC0231170.1"/>
    </source>
</evidence>
<feature type="coiled-coil region" evidence="1">
    <location>
        <begin position="114"/>
        <end position="190"/>
    </location>
</feature>